<keyword evidence="2" id="KW-1185">Reference proteome</keyword>
<dbReference type="EMBL" id="CAJVQC010010984">
    <property type="protein sequence ID" value="CAG8622692.1"/>
    <property type="molecule type" value="Genomic_DNA"/>
</dbReference>
<protein>
    <submittedName>
        <fullName evidence="1">19339_t:CDS:1</fullName>
    </submittedName>
</protein>
<feature type="non-terminal residue" evidence="1">
    <location>
        <position position="84"/>
    </location>
</feature>
<gene>
    <name evidence="1" type="ORF">RPERSI_LOCUS6780</name>
</gene>
<organism evidence="1 2">
    <name type="scientific">Racocetra persica</name>
    <dbReference type="NCBI Taxonomy" id="160502"/>
    <lineage>
        <taxon>Eukaryota</taxon>
        <taxon>Fungi</taxon>
        <taxon>Fungi incertae sedis</taxon>
        <taxon>Mucoromycota</taxon>
        <taxon>Glomeromycotina</taxon>
        <taxon>Glomeromycetes</taxon>
        <taxon>Diversisporales</taxon>
        <taxon>Gigasporaceae</taxon>
        <taxon>Racocetra</taxon>
    </lineage>
</organism>
<accession>A0ACA9MYL6</accession>
<evidence type="ECO:0000313" key="1">
    <source>
        <dbReference type="EMBL" id="CAG8622692.1"/>
    </source>
</evidence>
<dbReference type="Proteomes" id="UP000789920">
    <property type="component" value="Unassembled WGS sequence"/>
</dbReference>
<proteinExistence type="predicted"/>
<comment type="caution">
    <text evidence="1">The sequence shown here is derived from an EMBL/GenBank/DDBJ whole genome shotgun (WGS) entry which is preliminary data.</text>
</comment>
<reference evidence="1" key="1">
    <citation type="submission" date="2021-06" db="EMBL/GenBank/DDBJ databases">
        <authorList>
            <person name="Kallberg Y."/>
            <person name="Tangrot J."/>
            <person name="Rosling A."/>
        </authorList>
    </citation>
    <scope>NUCLEOTIDE SEQUENCE</scope>
    <source>
        <strain evidence="1">MA461A</strain>
    </source>
</reference>
<name>A0ACA9MYL6_9GLOM</name>
<evidence type="ECO:0000313" key="2">
    <source>
        <dbReference type="Proteomes" id="UP000789920"/>
    </source>
</evidence>
<sequence length="84" mass="9564">MPITNVYISKGSKMLHGWYAHLIPYEMTIKEFFDKLVMSEISPECNISVNPFETINHIELSQILRAGTTTIQASPYCEIIESAK</sequence>